<dbReference type="SMART" id="SM00860">
    <property type="entry name" value="SMI1_KNR4"/>
    <property type="match status" value="1"/>
</dbReference>
<gene>
    <name evidence="2" type="ORF">SAMN04490205_3899</name>
</gene>
<sequence length="139" mass="15882">MDIDIRDVVEELKSVRMPLPNAQRLPDDALIISYERELGISFSDEYKVFAKEASDSIFNGKDALRLTVDRHSPRELLNVVAEAREQGVPKSWLPICEDNGNYYCLLEDGSVSYWAHDGRSNETWPSLASWIKHAWIDGK</sequence>
<feature type="domain" description="Knr4/Smi1-like" evidence="1">
    <location>
        <begin position="25"/>
        <end position="133"/>
    </location>
</feature>
<dbReference type="EMBL" id="LT629760">
    <property type="protein sequence ID" value="SDS86509.1"/>
    <property type="molecule type" value="Genomic_DNA"/>
</dbReference>
<protein>
    <submittedName>
        <fullName evidence="2">SMI1-KNR4 cell-wall</fullName>
    </submittedName>
</protein>
<dbReference type="Pfam" id="PF14567">
    <property type="entry name" value="SUKH_5"/>
    <property type="match status" value="1"/>
</dbReference>
<proteinExistence type="predicted"/>
<dbReference type="InterPro" id="IPR037883">
    <property type="entry name" value="Knr4/Smi1-like_sf"/>
</dbReference>
<organism evidence="2 3">
    <name type="scientific">Pseudomonas trivialis</name>
    <dbReference type="NCBI Taxonomy" id="200450"/>
    <lineage>
        <taxon>Bacteria</taxon>
        <taxon>Pseudomonadati</taxon>
        <taxon>Pseudomonadota</taxon>
        <taxon>Gammaproteobacteria</taxon>
        <taxon>Pseudomonadales</taxon>
        <taxon>Pseudomonadaceae</taxon>
        <taxon>Pseudomonas</taxon>
    </lineage>
</organism>
<evidence type="ECO:0000313" key="3">
    <source>
        <dbReference type="Proteomes" id="UP000183126"/>
    </source>
</evidence>
<name>A0ABY0ULL4_9PSED</name>
<dbReference type="Proteomes" id="UP000183126">
    <property type="component" value="Chromosome I"/>
</dbReference>
<accession>A0ABY0ULL4</accession>
<keyword evidence="3" id="KW-1185">Reference proteome</keyword>
<dbReference type="Gene3D" id="3.40.1580.10">
    <property type="entry name" value="SMI1/KNR4-like"/>
    <property type="match status" value="1"/>
</dbReference>
<dbReference type="InterPro" id="IPR018958">
    <property type="entry name" value="Knr4/Smi1-like_dom"/>
</dbReference>
<reference evidence="2 3" key="1">
    <citation type="submission" date="2016-10" db="EMBL/GenBank/DDBJ databases">
        <authorList>
            <person name="Varghese N."/>
            <person name="Submissions S."/>
        </authorList>
    </citation>
    <scope>NUCLEOTIDE SEQUENCE [LARGE SCALE GENOMIC DNA]</scope>
    <source>
        <strain evidence="2 3">BS3111</strain>
    </source>
</reference>
<dbReference type="SUPFAM" id="SSF160631">
    <property type="entry name" value="SMI1/KNR4-like"/>
    <property type="match status" value="1"/>
</dbReference>
<evidence type="ECO:0000313" key="2">
    <source>
        <dbReference type="EMBL" id="SDS86509.1"/>
    </source>
</evidence>
<evidence type="ECO:0000259" key="1">
    <source>
        <dbReference type="SMART" id="SM00860"/>
    </source>
</evidence>